<organism evidence="4 6">
    <name type="scientific">Cucumis melo var. makuwa</name>
    <name type="common">Oriental melon</name>
    <dbReference type="NCBI Taxonomy" id="1194695"/>
    <lineage>
        <taxon>Eukaryota</taxon>
        <taxon>Viridiplantae</taxon>
        <taxon>Streptophyta</taxon>
        <taxon>Embryophyta</taxon>
        <taxon>Tracheophyta</taxon>
        <taxon>Spermatophyta</taxon>
        <taxon>Magnoliopsida</taxon>
        <taxon>eudicotyledons</taxon>
        <taxon>Gunneridae</taxon>
        <taxon>Pentapetalae</taxon>
        <taxon>rosids</taxon>
        <taxon>fabids</taxon>
        <taxon>Cucurbitales</taxon>
        <taxon>Cucurbitaceae</taxon>
        <taxon>Benincaseae</taxon>
        <taxon>Cucumis</taxon>
    </lineage>
</organism>
<evidence type="ECO:0000256" key="2">
    <source>
        <dbReference type="SAM" id="MobiDB-lite"/>
    </source>
</evidence>
<sequence>MPDLKLVRKVLRSLPSKFNMKVTAIKEANDLSKMKLDELFVSLRTFELHLGEGKSKRKTGIALTSVKEEGIEESKVSANEESVAESIKLLTKQENYGRGEKDYETLKVEKNSKGIKCHECEGFGHIQSECATYLKRKKKSLVATLSDEENYSESDNEEVGMTLISSNTINEEGVENVISQVPDQQAKMLNKSLNESSLKRKWEEDQATIVYQQERIQGLMEENQSFLSSIVTLKAELKEARNQFEELSKSIKMMTSGTHKLDDLLGQGKRSDDKRGLGFSERGSDRTKNKTVFVRESKSYDNQRKIAKEKKTEDTILPIKHMTGNASFFSELSRCNVESAMFDDGEK</sequence>
<evidence type="ECO:0000313" key="3">
    <source>
        <dbReference type="EMBL" id="KAA0056406.1"/>
    </source>
</evidence>
<gene>
    <name evidence="4" type="ORF">E5676_scaffold120G002490</name>
    <name evidence="3" type="ORF">E6C27_scaffold186G001590</name>
</gene>
<evidence type="ECO:0000313" key="5">
    <source>
        <dbReference type="Proteomes" id="UP000321393"/>
    </source>
</evidence>
<dbReference type="AlphaFoldDB" id="A0A5D3DZR7"/>
<dbReference type="EMBL" id="SSTD01001877">
    <property type="protein sequence ID" value="TYK29112.1"/>
    <property type="molecule type" value="Genomic_DNA"/>
</dbReference>
<evidence type="ECO:0000313" key="4">
    <source>
        <dbReference type="EMBL" id="TYK29112.1"/>
    </source>
</evidence>
<accession>A0A5D3DZR7</accession>
<evidence type="ECO:0000313" key="6">
    <source>
        <dbReference type="Proteomes" id="UP000321947"/>
    </source>
</evidence>
<proteinExistence type="predicted"/>
<dbReference type="EMBL" id="SSTE01007511">
    <property type="protein sequence ID" value="KAA0056406.1"/>
    <property type="molecule type" value="Genomic_DNA"/>
</dbReference>
<comment type="caution">
    <text evidence="4">The sequence shown here is derived from an EMBL/GenBank/DDBJ whole genome shotgun (WGS) entry which is preliminary data.</text>
</comment>
<keyword evidence="1" id="KW-0175">Coiled coil</keyword>
<reference evidence="5 6" key="1">
    <citation type="submission" date="2019-08" db="EMBL/GenBank/DDBJ databases">
        <title>Draft genome sequences of two oriental melons (Cucumis melo L. var makuwa).</title>
        <authorList>
            <person name="Kwon S.-Y."/>
        </authorList>
    </citation>
    <scope>NUCLEOTIDE SEQUENCE [LARGE SCALE GENOMIC DNA]</scope>
    <source>
        <strain evidence="6">cv. Chang Bougi</strain>
        <strain evidence="5">cv. SW 3</strain>
        <tissue evidence="4">Leaf</tissue>
    </source>
</reference>
<dbReference type="Proteomes" id="UP000321393">
    <property type="component" value="Unassembled WGS sequence"/>
</dbReference>
<dbReference type="OrthoDB" id="1166651at2759"/>
<protein>
    <submittedName>
        <fullName evidence="4">Gag-pol polyprotein</fullName>
    </submittedName>
</protein>
<name>A0A5D3DZR7_CUCMM</name>
<feature type="region of interest" description="Disordered" evidence="2">
    <location>
        <begin position="261"/>
        <end position="288"/>
    </location>
</feature>
<feature type="coiled-coil region" evidence="1">
    <location>
        <begin position="223"/>
        <end position="250"/>
    </location>
</feature>
<evidence type="ECO:0000256" key="1">
    <source>
        <dbReference type="SAM" id="Coils"/>
    </source>
</evidence>
<dbReference type="Proteomes" id="UP000321947">
    <property type="component" value="Unassembled WGS sequence"/>
</dbReference>